<dbReference type="Gene3D" id="1.20.1070.10">
    <property type="entry name" value="Rhodopsin 7-helix transmembrane proteins"/>
    <property type="match status" value="1"/>
</dbReference>
<dbReference type="PANTHER" id="PTHR24247:SF202">
    <property type="entry name" value="5-HYDROXYTRYPTAMINE RECEPTOR 1"/>
    <property type="match status" value="1"/>
</dbReference>
<evidence type="ECO:0000256" key="3">
    <source>
        <dbReference type="ARBA" id="ARBA00022692"/>
    </source>
</evidence>
<name>A0A1I8JNK4_9PLAT</name>
<dbReference type="PANTHER" id="PTHR24247">
    <property type="entry name" value="5-HYDROXYTRYPTAMINE RECEPTOR"/>
    <property type="match status" value="1"/>
</dbReference>
<feature type="region of interest" description="Disordered" evidence="9">
    <location>
        <begin position="750"/>
        <end position="828"/>
    </location>
</feature>
<dbReference type="GO" id="GO:0030425">
    <property type="term" value="C:dendrite"/>
    <property type="evidence" value="ECO:0007669"/>
    <property type="project" value="TreeGrafter"/>
</dbReference>
<keyword evidence="6" id="KW-0472">Membrane</keyword>
<proteinExistence type="predicted"/>
<protein>
    <submittedName>
        <fullName evidence="11">G_PROTEIN_RECEP_F1_2 domain-containing protein</fullName>
    </submittedName>
</protein>
<dbReference type="SUPFAM" id="SSF81321">
    <property type="entry name" value="Family A G protein-coupled receptor-like"/>
    <property type="match status" value="1"/>
</dbReference>
<dbReference type="Gene3D" id="1.10.1220.70">
    <property type="match status" value="1"/>
</dbReference>
<feature type="region of interest" description="Disordered" evidence="9">
    <location>
        <begin position="856"/>
        <end position="876"/>
    </location>
</feature>
<keyword evidence="8" id="KW-0807">Transducer</keyword>
<keyword evidence="4" id="KW-1133">Transmembrane helix</keyword>
<feature type="compositionally biased region" description="Basic and acidic residues" evidence="9">
    <location>
        <begin position="813"/>
        <end position="828"/>
    </location>
</feature>
<organism evidence="10 11">
    <name type="scientific">Macrostomum lignano</name>
    <dbReference type="NCBI Taxonomy" id="282301"/>
    <lineage>
        <taxon>Eukaryota</taxon>
        <taxon>Metazoa</taxon>
        <taxon>Spiralia</taxon>
        <taxon>Lophotrochozoa</taxon>
        <taxon>Platyhelminthes</taxon>
        <taxon>Rhabditophora</taxon>
        <taxon>Macrostomorpha</taxon>
        <taxon>Macrostomida</taxon>
        <taxon>Macrostomidae</taxon>
        <taxon>Macrostomum</taxon>
    </lineage>
</organism>
<evidence type="ECO:0000256" key="2">
    <source>
        <dbReference type="ARBA" id="ARBA00022475"/>
    </source>
</evidence>
<feature type="region of interest" description="Disordered" evidence="9">
    <location>
        <begin position="452"/>
        <end position="486"/>
    </location>
</feature>
<keyword evidence="7" id="KW-0675">Receptor</keyword>
<dbReference type="GO" id="GO:0030594">
    <property type="term" value="F:neurotransmitter receptor activity"/>
    <property type="evidence" value="ECO:0007669"/>
    <property type="project" value="TreeGrafter"/>
</dbReference>
<feature type="region of interest" description="Disordered" evidence="9">
    <location>
        <begin position="691"/>
        <end position="716"/>
    </location>
</feature>
<sequence length="1052" mass="116396">LARHRLAIAGARPPGYESVVARPGRNSGVEGAGPPLPCWRKASSPSTLRNAANPVLSQLCELTVAYSRTGATSSSRWKPRPRYAKGGRQACSISPCMRPGPRAHSISSMPGQTPLKASSHHTLQPPPLLRPLFSKKRKKQLRDAAQQLGTERRERALIRRSNSPPRRPASSIARLLFRQQQRHFGVFRHPRGRAPGGVRVFLRTSDSRCDASPWRQAVNATATATTALSANLNCEDQLNLFRMKNISVLHPHNISDDCKPLLSSRYDIPAKVFIASYLLRNVLVIMAVGLVKKAAEPVELLIVSLASTTCSSAFLGPAHRHHDAGCWATFPFGEVVCGFFISRATLLLCSSSILEPLRHLHRPLPGHHKAVRVRVKRTPTHRRPHESPPCAAERLHQHPADVRLEGAVRLRATAVYPELLGYQIYATFGAFYLPLIIMLVLYGKHLQAGQKDGQSRREAEGGTHQAGRNKNLIDEQLPNGQTARPSMQSSAFASTCEAVSAAAGLAQEEQQRFERPSRLWRHHGLFSRLCWLPFFIIQTVLARPSSAVHGSCCASWTAECTAESLAGQKEEERERDGEAERRAAQVLRACRLGIISRERGEGASLPLPPSRFHSLPCFGCPDLPAKPAGTVFTLHWPRKKKPQPESPHYFAKDSRDSQRPPAGPSYKPGRVESARTKTLAHLDQLRMHSDTVRRGAGSAPKAFRLPPPPTSAAGLSSNLGTANLPVLYAMGRWPLRLHHTMMPMIRRKEEAGKSDLGDETSSNREKRAAVQRKLRGSQTNQPAIKVDPSDAAPERGNGKKFGREAGRASLSRVEAEQERKEADEEQKKMKAVKMQKKWKDWRCLETEKLSGMRAGIDGKRPLRREPSRGCPETVEKMKWKRDRAKWEYRGAGNGQKRTDGRKSLNFPSAFPPCAPCNGGAPFSAGEEPSSGAEEIGEAKLCRRDRSCRNTRSSFLSQDLCHPSGRDGYVNSFMNPIIYAKFNRDFRTPFKHILLCAIASQSTTGLRAEQFAEQYGLAGGNRKEYRLNWRPSETAKLRCGGQEGAAANMNNGS</sequence>
<dbReference type="AlphaFoldDB" id="A0A1I8JNK4"/>
<dbReference type="GO" id="GO:0045202">
    <property type="term" value="C:synapse"/>
    <property type="evidence" value="ECO:0007669"/>
    <property type="project" value="GOC"/>
</dbReference>
<evidence type="ECO:0000256" key="4">
    <source>
        <dbReference type="ARBA" id="ARBA00022989"/>
    </source>
</evidence>
<dbReference type="InterPro" id="IPR000276">
    <property type="entry name" value="GPCR_Rhodpsn"/>
</dbReference>
<keyword evidence="10" id="KW-1185">Reference proteome</keyword>
<dbReference type="GO" id="GO:0004993">
    <property type="term" value="F:G protein-coupled serotonin receptor activity"/>
    <property type="evidence" value="ECO:0007669"/>
    <property type="project" value="TreeGrafter"/>
</dbReference>
<feature type="compositionally biased region" description="Basic and acidic residues" evidence="9">
    <location>
        <begin position="792"/>
        <end position="806"/>
    </location>
</feature>
<evidence type="ECO:0000256" key="6">
    <source>
        <dbReference type="ARBA" id="ARBA00023136"/>
    </source>
</evidence>
<feature type="region of interest" description="Disordered" evidence="9">
    <location>
        <begin position="19"/>
        <end position="38"/>
    </location>
</feature>
<keyword evidence="3" id="KW-0812">Transmembrane</keyword>
<evidence type="ECO:0000313" key="11">
    <source>
        <dbReference type="WBParaSite" id="snap_masked-unitig_21828-processed-gene-0.0-mRNA-1"/>
    </source>
</evidence>
<feature type="region of interest" description="Disordered" evidence="9">
    <location>
        <begin position="635"/>
        <end position="675"/>
    </location>
</feature>
<dbReference type="WBParaSite" id="snap_masked-unitig_21828-processed-gene-0.0-mRNA-1">
    <property type="protein sequence ID" value="snap_masked-unitig_21828-processed-gene-0.0-mRNA-1"/>
    <property type="gene ID" value="snap_masked-unitig_21828-processed-gene-0.0"/>
</dbReference>
<feature type="compositionally biased region" description="Basic and acidic residues" evidence="9">
    <location>
        <begin position="750"/>
        <end position="768"/>
    </location>
</feature>
<comment type="subcellular location">
    <subcellularLocation>
        <location evidence="1">Cell membrane</location>
        <topology evidence="1">Multi-pass membrane protein</topology>
    </subcellularLocation>
</comment>
<dbReference type="GO" id="GO:0007187">
    <property type="term" value="P:G protein-coupled receptor signaling pathway, coupled to cyclic nucleotide second messenger"/>
    <property type="evidence" value="ECO:0007669"/>
    <property type="project" value="TreeGrafter"/>
</dbReference>
<evidence type="ECO:0000313" key="10">
    <source>
        <dbReference type="Proteomes" id="UP000095280"/>
    </source>
</evidence>
<evidence type="ECO:0000256" key="5">
    <source>
        <dbReference type="ARBA" id="ARBA00023040"/>
    </source>
</evidence>
<evidence type="ECO:0000256" key="7">
    <source>
        <dbReference type="ARBA" id="ARBA00023170"/>
    </source>
</evidence>
<feature type="region of interest" description="Disordered" evidence="9">
    <location>
        <begin position="70"/>
        <end position="126"/>
    </location>
</feature>
<dbReference type="GO" id="GO:0007268">
    <property type="term" value="P:chemical synaptic transmission"/>
    <property type="evidence" value="ECO:0007669"/>
    <property type="project" value="TreeGrafter"/>
</dbReference>
<accession>A0A1I8JNK4</accession>
<dbReference type="Proteomes" id="UP000095280">
    <property type="component" value="Unplaced"/>
</dbReference>
<evidence type="ECO:0000256" key="8">
    <source>
        <dbReference type="ARBA" id="ARBA00023224"/>
    </source>
</evidence>
<keyword evidence="2" id="KW-1003">Cell membrane</keyword>
<evidence type="ECO:0000256" key="9">
    <source>
        <dbReference type="SAM" id="MobiDB-lite"/>
    </source>
</evidence>
<reference evidence="11" key="1">
    <citation type="submission" date="2016-11" db="UniProtKB">
        <authorList>
            <consortium name="WormBaseParasite"/>
        </authorList>
    </citation>
    <scope>IDENTIFICATION</scope>
</reference>
<dbReference type="PRINTS" id="PR00237">
    <property type="entry name" value="GPCRRHODOPSN"/>
</dbReference>
<dbReference type="GO" id="GO:0005886">
    <property type="term" value="C:plasma membrane"/>
    <property type="evidence" value="ECO:0007669"/>
    <property type="project" value="UniProtKB-SubCell"/>
</dbReference>
<keyword evidence="5" id="KW-0297">G-protein coupled receptor</keyword>
<evidence type="ECO:0000256" key="1">
    <source>
        <dbReference type="ARBA" id="ARBA00004651"/>
    </source>
</evidence>